<keyword evidence="9" id="KW-1185">Reference proteome</keyword>
<dbReference type="AlphaFoldDB" id="A0A5B7ZVH1"/>
<dbReference type="InterPro" id="IPR029045">
    <property type="entry name" value="ClpP/crotonase-like_dom_sf"/>
</dbReference>
<evidence type="ECO:0000256" key="1">
    <source>
        <dbReference type="ARBA" id="ARBA00009179"/>
    </source>
</evidence>
<name>A0A5B7ZVH1_9GAMM</name>
<dbReference type="KEGG" id="thes:FHQ07_07390"/>
<keyword evidence="6" id="KW-0732">Signal</keyword>
<dbReference type="OrthoDB" id="9812068at2"/>
<feature type="domain" description="PDZ" evidence="7">
    <location>
        <begin position="236"/>
        <end position="311"/>
    </location>
</feature>
<evidence type="ECO:0000313" key="8">
    <source>
        <dbReference type="EMBL" id="QDA58483.1"/>
    </source>
</evidence>
<evidence type="ECO:0000256" key="4">
    <source>
        <dbReference type="ARBA" id="ARBA00022825"/>
    </source>
</evidence>
<sequence length="725" mass="78744">MLALSLGLALAAPLALLARAGAGNGSDALPSAPTSDQATTSRLVYGLLSDSRYAYRPRALDDALSQDILKRYLDTLDPGKVFLTAQDVAGFSKYATRLDDAIKSGQVDPAWAMFALYRQRVGERIGYARGLLKGGFDFSGNERYEYDRKDVPWAANGAALDALWKQSVKNDWLRLKLAGKKPDEIRKTLDKRYANMLDSINELKGDEVFQSFLNAYAAAIDPHTDYMTPRSATNFNMTISNSLEGIGAVLFKQDDMVVVREMVPGGPALRSGKLKPGDRIVGVGQGASGEMKDVIGWRTDDVVDLIRGAANTQVRLDVVAAEAPLDSKPVRVLLTRAKVRLEDARAKAESISLPAANGEPARRIGVIKLPGFYQDVEARRRRDDDYASATKDVARMLAQFRAQKMDGVVLDLRGNGGGSLSEAIELTGLFIDKGPVVQVRESGGRVSVEDDDKPGVAWDGPLAVLVNRGSASASEIVAGAIQDYGRGLVIGETTFGKGTVQNMVDLDRWPANEEPRFGQVKLTIAQFFRPGGSSTQNKGVVPDVAFPASVDASEYGESTYDNALPWTRIAAAPHVQYGNFAGLLGKLDARHDARIAKDVEFQWWVEDVAKFREEQAKKSVSLNEAERRAERDKFDAQRKQRAEQRKQLGIALDPLLDDASDDGLQASERNVAKDVAREEAAKKSRDPLLRESAAILGDAIGLLGADAKLSAQVLPQARSAGHWTD</sequence>
<dbReference type="SMART" id="SM00245">
    <property type="entry name" value="TSPc"/>
    <property type="match status" value="1"/>
</dbReference>
<dbReference type="Gene3D" id="3.90.226.10">
    <property type="entry name" value="2-enoyl-CoA Hydratase, Chain A, domain 1"/>
    <property type="match status" value="1"/>
</dbReference>
<feature type="chain" id="PRO_5022727590" evidence="6">
    <location>
        <begin position="21"/>
        <end position="725"/>
    </location>
</feature>
<reference evidence="8 9" key="1">
    <citation type="submission" date="2019-06" db="EMBL/GenBank/DDBJ databases">
        <title>Thermomonas aquatica sp. nov., isolated from an industrial wastewater treatment plant.</title>
        <authorList>
            <person name="Jeon J.H."/>
            <person name="Park D.-S."/>
        </authorList>
    </citation>
    <scope>NUCLEOTIDE SEQUENCE [LARGE SCALE GENOMIC DNA]</scope>
    <source>
        <strain evidence="8 9">SY21</strain>
    </source>
</reference>
<dbReference type="NCBIfam" id="TIGR00225">
    <property type="entry name" value="prc"/>
    <property type="match status" value="1"/>
</dbReference>
<dbReference type="InterPro" id="IPR004447">
    <property type="entry name" value="Peptidase_S41A"/>
</dbReference>
<dbReference type="Pfam" id="PF17804">
    <property type="entry name" value="TSP_NTD"/>
    <property type="match status" value="1"/>
</dbReference>
<dbReference type="GO" id="GO:0007165">
    <property type="term" value="P:signal transduction"/>
    <property type="evidence" value="ECO:0007669"/>
    <property type="project" value="TreeGrafter"/>
</dbReference>
<dbReference type="CDD" id="cd06782">
    <property type="entry name" value="cpPDZ_CPP-like"/>
    <property type="match status" value="1"/>
</dbReference>
<dbReference type="InterPro" id="IPR020992">
    <property type="entry name" value="Tail_Prtase_C"/>
</dbReference>
<dbReference type="GO" id="GO:0008236">
    <property type="term" value="F:serine-type peptidase activity"/>
    <property type="evidence" value="ECO:0007669"/>
    <property type="project" value="UniProtKB-KW"/>
</dbReference>
<keyword evidence="2 5" id="KW-0645">Protease</keyword>
<dbReference type="RefSeq" id="WP_139717937.1">
    <property type="nucleotide sequence ID" value="NZ_CP040871.1"/>
</dbReference>
<dbReference type="Proteomes" id="UP000308149">
    <property type="component" value="Chromosome"/>
</dbReference>
<dbReference type="InterPro" id="IPR005151">
    <property type="entry name" value="Tail-specific_protease"/>
</dbReference>
<dbReference type="CDD" id="cd07560">
    <property type="entry name" value="Peptidase_S41_CPP"/>
    <property type="match status" value="1"/>
</dbReference>
<gene>
    <name evidence="8" type="ORF">FHQ07_07390</name>
</gene>
<dbReference type="SUPFAM" id="SSF52096">
    <property type="entry name" value="ClpP/crotonase"/>
    <property type="match status" value="1"/>
</dbReference>
<keyword evidence="4 5" id="KW-0720">Serine protease</keyword>
<accession>A0A5B7ZVH1</accession>
<protein>
    <submittedName>
        <fullName evidence="8">Tail-specific protease</fullName>
    </submittedName>
</protein>
<dbReference type="PROSITE" id="PS50106">
    <property type="entry name" value="PDZ"/>
    <property type="match status" value="1"/>
</dbReference>
<dbReference type="Pfam" id="PF00595">
    <property type="entry name" value="PDZ"/>
    <property type="match status" value="1"/>
</dbReference>
<dbReference type="SUPFAM" id="SSF50156">
    <property type="entry name" value="PDZ domain-like"/>
    <property type="match status" value="1"/>
</dbReference>
<evidence type="ECO:0000256" key="2">
    <source>
        <dbReference type="ARBA" id="ARBA00022670"/>
    </source>
</evidence>
<dbReference type="GO" id="GO:0006508">
    <property type="term" value="P:proteolysis"/>
    <property type="evidence" value="ECO:0007669"/>
    <property type="project" value="UniProtKB-KW"/>
</dbReference>
<comment type="similarity">
    <text evidence="1 5">Belongs to the peptidase S41A family.</text>
</comment>
<dbReference type="GO" id="GO:0004175">
    <property type="term" value="F:endopeptidase activity"/>
    <property type="evidence" value="ECO:0007669"/>
    <property type="project" value="TreeGrafter"/>
</dbReference>
<organism evidence="8 9">
    <name type="scientific">Thermomonas aquatica</name>
    <dbReference type="NCBI Taxonomy" id="2202149"/>
    <lineage>
        <taxon>Bacteria</taxon>
        <taxon>Pseudomonadati</taxon>
        <taxon>Pseudomonadota</taxon>
        <taxon>Gammaproteobacteria</taxon>
        <taxon>Lysobacterales</taxon>
        <taxon>Lysobacteraceae</taxon>
        <taxon>Thermomonas</taxon>
    </lineage>
</organism>
<evidence type="ECO:0000256" key="3">
    <source>
        <dbReference type="ARBA" id="ARBA00022801"/>
    </source>
</evidence>
<feature type="signal peptide" evidence="6">
    <location>
        <begin position="1"/>
        <end position="20"/>
    </location>
</feature>
<dbReference type="InterPro" id="IPR001478">
    <property type="entry name" value="PDZ"/>
</dbReference>
<dbReference type="PANTHER" id="PTHR32060">
    <property type="entry name" value="TAIL-SPECIFIC PROTEASE"/>
    <property type="match status" value="1"/>
</dbReference>
<evidence type="ECO:0000259" key="7">
    <source>
        <dbReference type="PROSITE" id="PS50106"/>
    </source>
</evidence>
<keyword evidence="3 5" id="KW-0378">Hydrolase</keyword>
<evidence type="ECO:0000313" key="9">
    <source>
        <dbReference type="Proteomes" id="UP000308149"/>
    </source>
</evidence>
<dbReference type="GO" id="GO:0030288">
    <property type="term" value="C:outer membrane-bounded periplasmic space"/>
    <property type="evidence" value="ECO:0007669"/>
    <property type="project" value="TreeGrafter"/>
</dbReference>
<dbReference type="FunFam" id="3.90.226.10:FF:000090">
    <property type="entry name" value="Tail-specific protease"/>
    <property type="match status" value="1"/>
</dbReference>
<dbReference type="Pfam" id="PF11818">
    <property type="entry name" value="DUF3340"/>
    <property type="match status" value="1"/>
</dbReference>
<dbReference type="PANTHER" id="PTHR32060:SF22">
    <property type="entry name" value="CARBOXYL-TERMINAL-PROCESSING PEPTIDASE 3, CHLOROPLASTIC"/>
    <property type="match status" value="1"/>
</dbReference>
<dbReference type="SMART" id="SM00228">
    <property type="entry name" value="PDZ"/>
    <property type="match status" value="1"/>
</dbReference>
<evidence type="ECO:0000256" key="6">
    <source>
        <dbReference type="SAM" id="SignalP"/>
    </source>
</evidence>
<dbReference type="EMBL" id="CP040871">
    <property type="protein sequence ID" value="QDA58483.1"/>
    <property type="molecule type" value="Genomic_DNA"/>
</dbReference>
<dbReference type="Pfam" id="PF03572">
    <property type="entry name" value="Peptidase_S41"/>
    <property type="match status" value="1"/>
</dbReference>
<dbReference type="InterPro" id="IPR040573">
    <property type="entry name" value="TSP_N"/>
</dbReference>
<evidence type="ECO:0000256" key="5">
    <source>
        <dbReference type="RuleBase" id="RU004404"/>
    </source>
</evidence>
<proteinExistence type="inferred from homology"/>
<dbReference type="Gene3D" id="2.30.42.10">
    <property type="match status" value="1"/>
</dbReference>
<dbReference type="InterPro" id="IPR036034">
    <property type="entry name" value="PDZ_sf"/>
</dbReference>